<dbReference type="Gene3D" id="3.10.50.40">
    <property type="match status" value="1"/>
</dbReference>
<evidence type="ECO:0000256" key="8">
    <source>
        <dbReference type="ARBA" id="ARBA00037071"/>
    </source>
</evidence>
<dbReference type="Pfam" id="PF00254">
    <property type="entry name" value="FKBP_C"/>
    <property type="match status" value="1"/>
</dbReference>
<sequence>MSQAQNGNTVKIHYTGTLDDGTVFDSSNGREPLEFTLGTGGVIPGFESAVTGMSVGETKTVTIPPEQAYGQYQEEMTQQVPRSAIPAEIDLQIGMILNAEAPDGSQVSFVVKAFDEEEVTIDGNHPLAGRALTFALELIEVS</sequence>
<comment type="subcellular location">
    <subcellularLocation>
        <location evidence="2">Cytoplasm</location>
    </subcellularLocation>
</comment>
<evidence type="ECO:0000256" key="1">
    <source>
        <dbReference type="ARBA" id="ARBA00000971"/>
    </source>
</evidence>
<evidence type="ECO:0000256" key="6">
    <source>
        <dbReference type="ARBA" id="ARBA00023186"/>
    </source>
</evidence>
<dbReference type="Proteomes" id="UP001597337">
    <property type="component" value="Unassembled WGS sequence"/>
</dbReference>
<keyword evidence="6" id="KW-0143">Chaperone</keyword>
<dbReference type="GO" id="GO:0003755">
    <property type="term" value="F:peptidyl-prolyl cis-trans isomerase activity"/>
    <property type="evidence" value="ECO:0007669"/>
    <property type="project" value="UniProtKB-EC"/>
</dbReference>
<gene>
    <name evidence="12" type="ORF">ACFSJC_03085</name>
</gene>
<proteinExistence type="inferred from homology"/>
<comment type="catalytic activity">
    <reaction evidence="1 9 10">
        <text>[protein]-peptidylproline (omega=180) = [protein]-peptidylproline (omega=0)</text>
        <dbReference type="Rhea" id="RHEA:16237"/>
        <dbReference type="Rhea" id="RHEA-COMP:10747"/>
        <dbReference type="Rhea" id="RHEA-COMP:10748"/>
        <dbReference type="ChEBI" id="CHEBI:83833"/>
        <dbReference type="ChEBI" id="CHEBI:83834"/>
        <dbReference type="EC" id="5.2.1.8"/>
    </reaction>
</comment>
<name>A0ABW4Y5B6_9GAMM</name>
<dbReference type="PROSITE" id="PS50059">
    <property type="entry name" value="FKBP_PPIASE"/>
    <property type="match status" value="1"/>
</dbReference>
<evidence type="ECO:0000256" key="9">
    <source>
        <dbReference type="PROSITE-ProRule" id="PRU00277"/>
    </source>
</evidence>
<dbReference type="EMBL" id="JBHUHX010000006">
    <property type="protein sequence ID" value="MFD2110822.1"/>
    <property type="molecule type" value="Genomic_DNA"/>
</dbReference>
<comment type="caution">
    <text evidence="12">The sequence shown here is derived from an EMBL/GenBank/DDBJ whole genome shotgun (WGS) entry which is preliminary data.</text>
</comment>
<dbReference type="InterPro" id="IPR001179">
    <property type="entry name" value="PPIase_FKBP_dom"/>
</dbReference>
<evidence type="ECO:0000313" key="12">
    <source>
        <dbReference type="EMBL" id="MFD2110822.1"/>
    </source>
</evidence>
<reference evidence="13" key="1">
    <citation type="journal article" date="2019" name="Int. J. Syst. Evol. Microbiol.">
        <title>The Global Catalogue of Microorganisms (GCM) 10K type strain sequencing project: providing services to taxonomists for standard genome sequencing and annotation.</title>
        <authorList>
            <consortium name="The Broad Institute Genomics Platform"/>
            <consortium name="The Broad Institute Genome Sequencing Center for Infectious Disease"/>
            <person name="Wu L."/>
            <person name="Ma J."/>
        </authorList>
    </citation>
    <scope>NUCLEOTIDE SEQUENCE [LARGE SCALE GENOMIC DNA]</scope>
    <source>
        <strain evidence="13">KACC 12597</strain>
    </source>
</reference>
<dbReference type="PANTHER" id="PTHR47861">
    <property type="entry name" value="FKBP-TYPE PEPTIDYL-PROLYL CIS-TRANS ISOMERASE SLYD"/>
    <property type="match status" value="1"/>
</dbReference>
<evidence type="ECO:0000256" key="5">
    <source>
        <dbReference type="ARBA" id="ARBA00023110"/>
    </source>
</evidence>
<evidence type="ECO:0000313" key="13">
    <source>
        <dbReference type="Proteomes" id="UP001597337"/>
    </source>
</evidence>
<comment type="function">
    <text evidence="8">Also involved in hydrogenase metallocenter assembly, probably by participating in the nickel insertion step. This function in hydrogenase biosynthesis requires chaperone activity and the presence of the metal-binding domain, but not PPIase activity.</text>
</comment>
<evidence type="ECO:0000256" key="4">
    <source>
        <dbReference type="ARBA" id="ARBA00022490"/>
    </source>
</evidence>
<keyword evidence="7 9" id="KW-0413">Isomerase</keyword>
<organism evidence="12 13">
    <name type="scientific">Thiorhodococcus fuscus</name>
    <dbReference type="NCBI Taxonomy" id="527200"/>
    <lineage>
        <taxon>Bacteria</taxon>
        <taxon>Pseudomonadati</taxon>
        <taxon>Pseudomonadota</taxon>
        <taxon>Gammaproteobacteria</taxon>
        <taxon>Chromatiales</taxon>
        <taxon>Chromatiaceae</taxon>
        <taxon>Thiorhodococcus</taxon>
    </lineage>
</organism>
<evidence type="ECO:0000256" key="7">
    <source>
        <dbReference type="ARBA" id="ARBA00023235"/>
    </source>
</evidence>
<feature type="domain" description="PPIase FKBP-type" evidence="11">
    <location>
        <begin position="7"/>
        <end position="84"/>
    </location>
</feature>
<dbReference type="InterPro" id="IPR046357">
    <property type="entry name" value="PPIase_dom_sf"/>
</dbReference>
<dbReference type="EC" id="5.2.1.8" evidence="10"/>
<evidence type="ECO:0000259" key="11">
    <source>
        <dbReference type="PROSITE" id="PS50059"/>
    </source>
</evidence>
<keyword evidence="4" id="KW-0963">Cytoplasm</keyword>
<keyword evidence="13" id="KW-1185">Reference proteome</keyword>
<dbReference type="RefSeq" id="WP_386023058.1">
    <property type="nucleotide sequence ID" value="NZ_JBHUHX010000006.1"/>
</dbReference>
<evidence type="ECO:0000256" key="2">
    <source>
        <dbReference type="ARBA" id="ARBA00004496"/>
    </source>
</evidence>
<keyword evidence="5 9" id="KW-0697">Rotamase</keyword>
<comment type="similarity">
    <text evidence="3 10">Belongs to the FKBP-type PPIase family.</text>
</comment>
<evidence type="ECO:0000256" key="3">
    <source>
        <dbReference type="ARBA" id="ARBA00006577"/>
    </source>
</evidence>
<dbReference type="SUPFAM" id="SSF54534">
    <property type="entry name" value="FKBP-like"/>
    <property type="match status" value="1"/>
</dbReference>
<protein>
    <recommendedName>
        <fullName evidence="10">Peptidyl-prolyl cis-trans isomerase</fullName>
        <ecNumber evidence="10">5.2.1.8</ecNumber>
    </recommendedName>
</protein>
<dbReference type="PANTHER" id="PTHR47861:SF3">
    <property type="entry name" value="FKBP-TYPE PEPTIDYL-PROLYL CIS-TRANS ISOMERASE SLYD"/>
    <property type="match status" value="1"/>
</dbReference>
<accession>A0ABW4Y5B6</accession>
<evidence type="ECO:0000256" key="10">
    <source>
        <dbReference type="RuleBase" id="RU003915"/>
    </source>
</evidence>